<geneLocation type="plasmid" evidence="3 6">
    <name>p2</name>
</geneLocation>
<dbReference type="AlphaFoldDB" id="A0A7L5BS20"/>
<dbReference type="PROSITE" id="PS51257">
    <property type="entry name" value="PROKAR_LIPOPROTEIN"/>
    <property type="match status" value="1"/>
</dbReference>
<dbReference type="KEGG" id="roy:G3A56_27560"/>
<name>A0A7L5BS20_9HYPH</name>
<keyword evidence="6" id="KW-1185">Reference proteome</keyword>
<dbReference type="Proteomes" id="UP000464865">
    <property type="component" value="Plasmid p7"/>
</dbReference>
<feature type="region of interest" description="Disordered" evidence="1">
    <location>
        <begin position="186"/>
        <end position="215"/>
    </location>
</feature>
<proteinExistence type="predicted"/>
<organism evidence="5 6">
    <name type="scientific">Rhizobium oryzihabitans</name>
    <dbReference type="NCBI Taxonomy" id="2267833"/>
    <lineage>
        <taxon>Bacteria</taxon>
        <taxon>Pseudomonadati</taxon>
        <taxon>Pseudomonadota</taxon>
        <taxon>Alphaproteobacteria</taxon>
        <taxon>Hyphomicrobiales</taxon>
        <taxon>Rhizobiaceae</taxon>
        <taxon>Rhizobium/Agrobacterium group</taxon>
        <taxon>Rhizobium</taxon>
    </lineage>
</organism>
<keyword evidence="5" id="KW-0614">Plasmid</keyword>
<geneLocation type="plasmid" evidence="4 6">
    <name>p6</name>
</geneLocation>
<dbReference type="EMBL" id="CP048638">
    <property type="protein sequence ID" value="QIB41556.1"/>
    <property type="molecule type" value="Genomic_DNA"/>
</dbReference>
<dbReference type="EMBL" id="CP048639">
    <property type="protein sequence ID" value="QIB41583.1"/>
    <property type="molecule type" value="Genomic_DNA"/>
</dbReference>
<accession>A0A7L5BS20</accession>
<geneLocation type="plasmid" evidence="5 6">
    <name>p7</name>
</geneLocation>
<protein>
    <submittedName>
        <fullName evidence="5">Uncharacterized protein</fullName>
    </submittedName>
</protein>
<reference evidence="5 6" key="1">
    <citation type="submission" date="2020-02" db="EMBL/GenBank/DDBJ databases">
        <title>Plant-Promoting Endophytic Bacterium Rhizobium oryzihabitans sp. nov., Isolated from the Root of Rice.</title>
        <authorList>
            <person name="zhao J."/>
            <person name="Zhang G."/>
        </authorList>
    </citation>
    <scope>NUCLEOTIDE SEQUENCE [LARGE SCALE GENOMIC DNA]</scope>
    <source>
        <strain evidence="5 6">M15</strain>
        <plasmid evidence="3 6">p2</plasmid>
        <plasmid evidence="4 6">p6</plasmid>
        <plasmid evidence="5 6">p7</plasmid>
    </source>
</reference>
<evidence type="ECO:0000313" key="5">
    <source>
        <dbReference type="EMBL" id="QIB41583.1"/>
    </source>
</evidence>
<feature type="signal peptide" evidence="2">
    <location>
        <begin position="1"/>
        <end position="26"/>
    </location>
</feature>
<feature type="compositionally biased region" description="Low complexity" evidence="1">
    <location>
        <begin position="188"/>
        <end position="215"/>
    </location>
</feature>
<evidence type="ECO:0000313" key="4">
    <source>
        <dbReference type="EMBL" id="QIB41556.1"/>
    </source>
</evidence>
<feature type="chain" id="PRO_5044659108" evidence="2">
    <location>
        <begin position="27"/>
        <end position="215"/>
    </location>
</feature>
<dbReference type="KEGG" id="roy:G3A56_27705"/>
<evidence type="ECO:0000256" key="1">
    <source>
        <dbReference type="SAM" id="MobiDB-lite"/>
    </source>
</evidence>
<evidence type="ECO:0000313" key="6">
    <source>
        <dbReference type="Proteomes" id="UP000464865"/>
    </source>
</evidence>
<sequence>MRATTKATFAGLAVSAAIFAASPASAQGAGGCGITQAADAAVQRQIALLDAAKVDSSEFFNGANSCLGSNLLDSLDLSNLIPTSFDFLGGAADQLINGLIQKAQQQVCQVLNDQLQKVVGKINNNMYQFDSVMGGQMNELLGGSGNSVTELKLPSIPGIGKYDFTLASMSTGNGIDQPIMTPPAVQAGNNTVGNGTQPTGNTGNTSNPFGNLFQQ</sequence>
<evidence type="ECO:0000256" key="2">
    <source>
        <dbReference type="SAM" id="SignalP"/>
    </source>
</evidence>
<dbReference type="Proteomes" id="UP000464865">
    <property type="component" value="Plasmid p2"/>
</dbReference>
<dbReference type="RefSeq" id="WP_130519752.1">
    <property type="nucleotide sequence ID" value="NZ_CP048634.1"/>
</dbReference>
<keyword evidence="2" id="KW-0732">Signal</keyword>
<dbReference type="EMBL" id="CP048634">
    <property type="protein sequence ID" value="QIB39630.1"/>
    <property type="molecule type" value="Genomic_DNA"/>
</dbReference>
<evidence type="ECO:0000313" key="3">
    <source>
        <dbReference type="EMBL" id="QIB39630.1"/>
    </source>
</evidence>
<dbReference type="Proteomes" id="UP000464865">
    <property type="component" value="Plasmid p6"/>
</dbReference>
<dbReference type="KEGG" id="roy:G3A56_16845"/>
<gene>
    <name evidence="3" type="ORF">G3A56_16845</name>
    <name evidence="4" type="ORF">G3A56_27560</name>
    <name evidence="5" type="ORF">G3A56_27705</name>
</gene>